<keyword evidence="2" id="KW-0472">Membrane</keyword>
<dbReference type="GO" id="GO:0009279">
    <property type="term" value="C:cell outer membrane"/>
    <property type="evidence" value="ECO:0007669"/>
    <property type="project" value="UniProtKB-SubCell"/>
</dbReference>
<protein>
    <recommendedName>
        <fullName evidence="5">Outer membrane protein beta-barrel domain-containing protein</fullName>
    </recommendedName>
</protein>
<evidence type="ECO:0000256" key="2">
    <source>
        <dbReference type="ARBA" id="ARBA00023136"/>
    </source>
</evidence>
<organism evidence="6 7">
    <name type="scientific">Pedobacter cryoconitis</name>
    <dbReference type="NCBI Taxonomy" id="188932"/>
    <lineage>
        <taxon>Bacteria</taxon>
        <taxon>Pseudomonadati</taxon>
        <taxon>Bacteroidota</taxon>
        <taxon>Sphingobacteriia</taxon>
        <taxon>Sphingobacteriales</taxon>
        <taxon>Sphingobacteriaceae</taxon>
        <taxon>Pedobacter</taxon>
    </lineage>
</organism>
<evidence type="ECO:0000313" key="6">
    <source>
        <dbReference type="EMBL" id="AMQ00395.1"/>
    </source>
</evidence>
<dbReference type="RefSeq" id="WP_068403361.1">
    <property type="nucleotide sequence ID" value="NZ_CP014504.1"/>
</dbReference>
<dbReference type="InterPro" id="IPR008969">
    <property type="entry name" value="CarboxyPept-like_regulatory"/>
</dbReference>
<feature type="signal peptide" evidence="4">
    <location>
        <begin position="1"/>
        <end position="19"/>
    </location>
</feature>
<dbReference type="PANTHER" id="PTHR40980">
    <property type="entry name" value="PLUG DOMAIN-CONTAINING PROTEIN"/>
    <property type="match status" value="1"/>
</dbReference>
<dbReference type="Pfam" id="PF13715">
    <property type="entry name" value="CarbopepD_reg_2"/>
    <property type="match status" value="1"/>
</dbReference>
<keyword evidence="3" id="KW-0998">Cell outer membrane</keyword>
<name>A0A127VGC9_9SPHI</name>
<dbReference type="KEGG" id="pcm:AY601_3529"/>
<feature type="chain" id="PRO_5007280593" description="Outer membrane protein beta-barrel domain-containing protein" evidence="4">
    <location>
        <begin position="20"/>
        <end position="802"/>
    </location>
</feature>
<evidence type="ECO:0000313" key="7">
    <source>
        <dbReference type="Proteomes" id="UP000071561"/>
    </source>
</evidence>
<accession>A0A127VGC9</accession>
<reference evidence="6 7" key="1">
    <citation type="submission" date="2016-03" db="EMBL/GenBank/DDBJ databases">
        <title>Complete genome sequence of Pedobacter cryoconitis PAMC 27485.</title>
        <authorList>
            <person name="Lee J."/>
            <person name="Kim O.-S."/>
        </authorList>
    </citation>
    <scope>NUCLEOTIDE SEQUENCE [LARGE SCALE GENOMIC DNA]</scope>
    <source>
        <strain evidence="6 7">PAMC 27485</strain>
    </source>
</reference>
<evidence type="ECO:0000259" key="5">
    <source>
        <dbReference type="Pfam" id="PF14905"/>
    </source>
</evidence>
<dbReference type="SUPFAM" id="SSF56935">
    <property type="entry name" value="Porins"/>
    <property type="match status" value="1"/>
</dbReference>
<dbReference type="Gene3D" id="2.60.40.1120">
    <property type="entry name" value="Carboxypeptidase-like, regulatory domain"/>
    <property type="match status" value="1"/>
</dbReference>
<evidence type="ECO:0000256" key="4">
    <source>
        <dbReference type="SAM" id="SignalP"/>
    </source>
</evidence>
<sequence length="802" mass="92100" precursor="true">MKSLYFLFFFICFSCTLSAQSFNLSGQVISNGTPVRQATVILRNAKDSTLIKGINSNQDGRFSFQNLQKNDFILIISSSGFRSQNKRISLSGDLTYNFNLQADTLVLKEVKIVSKKPFMTKSLDKTIINIENSVYQHAENGYSLFNVIPGVVTDKMGINYGGQRSVLVYIDDRKLYLQGDDLMRYLKSIPSEDIKTYEIRTVSGAEYEGNSTGVIINITLKKNTKYGLTSTLTSGFEQTRYGQFNNGILLNYKTGKFNLKLNYNYFTGKSFSDDNQDQLYYDTGIRSVQSNKYLDNYVHLNNFTFGIDYVLSKNQLISVDYQSMIINASSITNAINDTYSSIKSNTVDSFFLTKNNKYILLKNRQANFLYRINLDSLGSKIDMTYSYVGYRNIMTSDLANTFFYGNNTEIREPQYLKFINPTEIDLSTGSISIIKTLKKDISLQLGAKYNYSHTDNQITYYDGSPPGQILNEQRSNAFVYNEKIFGLFGTFSKTLKIWSYKLGLRGEYTSYNGKSTAPNSSIGALKFLDNKRWDFFPSLFVQAKPSQEHVFSFAYSRKIVRPSYNTLNPFEDVSDPYNVSRGNPYLVPYFTHTFEFNYIKNSIHNFTLFYTNTRNIINTSYSAENRVIIESYANLNNEQKLGLSYSTTIKPTSWWEIAPYGSITYTCIYVKNQEKSYAKLSPNIFITNRFSLKNGYYAEVNGNYVYNNFFSIYDLLPQGKINFAFKKSFLNDKLSVNLNLNDPFNLTRIGYDVNETTFRRNIRRTLSTRSIAIGISYTFSRGKKKITEISKELNNDEEKSRL</sequence>
<dbReference type="EMBL" id="CP014504">
    <property type="protein sequence ID" value="AMQ00395.1"/>
    <property type="molecule type" value="Genomic_DNA"/>
</dbReference>
<dbReference type="PATRIC" id="fig|188932.3.peg.3671"/>
<evidence type="ECO:0000256" key="3">
    <source>
        <dbReference type="ARBA" id="ARBA00023237"/>
    </source>
</evidence>
<evidence type="ECO:0000256" key="1">
    <source>
        <dbReference type="ARBA" id="ARBA00004442"/>
    </source>
</evidence>
<dbReference type="Gene3D" id="2.40.170.20">
    <property type="entry name" value="TonB-dependent receptor, beta-barrel domain"/>
    <property type="match status" value="1"/>
</dbReference>
<dbReference type="InterPro" id="IPR036942">
    <property type="entry name" value="Beta-barrel_TonB_sf"/>
</dbReference>
<keyword evidence="4" id="KW-0732">Signal</keyword>
<dbReference type="Pfam" id="PF14905">
    <property type="entry name" value="OMP_b-brl_3"/>
    <property type="match status" value="1"/>
</dbReference>
<proteinExistence type="predicted"/>
<dbReference type="InterPro" id="IPR041700">
    <property type="entry name" value="OMP_b-brl_3"/>
</dbReference>
<feature type="domain" description="Outer membrane protein beta-barrel" evidence="5">
    <location>
        <begin position="373"/>
        <end position="777"/>
    </location>
</feature>
<dbReference type="Proteomes" id="UP000071561">
    <property type="component" value="Chromosome"/>
</dbReference>
<keyword evidence="7" id="KW-1185">Reference proteome</keyword>
<gene>
    <name evidence="6" type="ORF">AY601_3529</name>
</gene>
<comment type="subcellular location">
    <subcellularLocation>
        <location evidence="1">Cell outer membrane</location>
    </subcellularLocation>
</comment>
<dbReference type="OrthoDB" id="8764943at2"/>
<dbReference type="SUPFAM" id="SSF49464">
    <property type="entry name" value="Carboxypeptidase regulatory domain-like"/>
    <property type="match status" value="1"/>
</dbReference>
<dbReference type="AlphaFoldDB" id="A0A127VGC9"/>
<dbReference type="PANTHER" id="PTHR40980:SF4">
    <property type="entry name" value="TONB-DEPENDENT RECEPTOR-LIKE BETA-BARREL DOMAIN-CONTAINING PROTEIN"/>
    <property type="match status" value="1"/>
</dbReference>